<protein>
    <recommendedName>
        <fullName evidence="3">DNA-binding protein</fullName>
    </recommendedName>
</protein>
<dbReference type="Proteomes" id="UP000055136">
    <property type="component" value="Chromosome"/>
</dbReference>
<dbReference type="KEGG" id="tee:Tel_00020"/>
<dbReference type="STRING" id="1748243.Tel_00020"/>
<evidence type="ECO:0000313" key="1">
    <source>
        <dbReference type="EMBL" id="ALP51652.1"/>
    </source>
</evidence>
<keyword evidence="2" id="KW-1185">Reference proteome</keyword>
<dbReference type="Gene3D" id="1.10.260.40">
    <property type="entry name" value="lambda repressor-like DNA-binding domains"/>
    <property type="match status" value="1"/>
</dbReference>
<accession>A0A0S2T922</accession>
<dbReference type="GO" id="GO:0003677">
    <property type="term" value="F:DNA binding"/>
    <property type="evidence" value="ECO:0007669"/>
    <property type="project" value="InterPro"/>
</dbReference>
<proteinExistence type="predicted"/>
<sequence length="89" mass="10462">MKERLQEIIRWSGMKPKQLEEATGLDRNIWISLRYGRQRVNEDHIEAVKQLWPQFSYWLVTGETIPEAGQVSPAELNTYPKVAEDKAEY</sequence>
<gene>
    <name evidence="1" type="ORF">Tel_00020</name>
</gene>
<dbReference type="EMBL" id="CP013099">
    <property type="protein sequence ID" value="ALP51652.1"/>
    <property type="molecule type" value="Genomic_DNA"/>
</dbReference>
<evidence type="ECO:0000313" key="2">
    <source>
        <dbReference type="Proteomes" id="UP000055136"/>
    </source>
</evidence>
<dbReference type="InterPro" id="IPR010982">
    <property type="entry name" value="Lambda_DNA-bd_dom_sf"/>
</dbReference>
<evidence type="ECO:0008006" key="3">
    <source>
        <dbReference type="Google" id="ProtNLM"/>
    </source>
</evidence>
<dbReference type="AlphaFoldDB" id="A0A0S2T922"/>
<organism evidence="1 2">
    <name type="scientific">Candidatus Tenderia electrophaga</name>
    <dbReference type="NCBI Taxonomy" id="1748243"/>
    <lineage>
        <taxon>Bacteria</taxon>
        <taxon>Pseudomonadati</taxon>
        <taxon>Pseudomonadota</taxon>
        <taxon>Gammaproteobacteria</taxon>
        <taxon>Candidatus Tenderiales</taxon>
        <taxon>Candidatus Tenderiaceae</taxon>
        <taxon>Candidatus Tenderia</taxon>
    </lineage>
</organism>
<name>A0A0S2T922_9GAMM</name>
<reference evidence="1" key="1">
    <citation type="submission" date="2015-10" db="EMBL/GenBank/DDBJ databases">
        <title>Description of Candidatus Tenderia electrophaga gen. nov, sp. nov., an Uncultivated Electroautotroph from a Biocathode Enrichment.</title>
        <authorList>
            <person name="Eddie B.J."/>
            <person name="Malanoski A.P."/>
            <person name="Wang Z."/>
            <person name="Hall R.J."/>
            <person name="Oh S.D."/>
            <person name="Heiner C."/>
            <person name="Lin B."/>
            <person name="Strycharz-Glaven S.M."/>
        </authorList>
    </citation>
    <scope>NUCLEOTIDE SEQUENCE [LARGE SCALE GENOMIC DNA]</scope>
    <source>
        <strain evidence="1">NRL1</strain>
    </source>
</reference>